<reference evidence="3" key="1">
    <citation type="submission" date="2020-09" db="EMBL/GenBank/DDBJ databases">
        <title>Whole genome shotgun sequence of Streptomyces cinnamonensis NBRC 15873.</title>
        <authorList>
            <person name="Komaki H."/>
            <person name="Tamura T."/>
        </authorList>
    </citation>
    <scope>NUCLEOTIDE SEQUENCE [LARGE SCALE GENOMIC DNA]</scope>
    <source>
        <strain evidence="3">NBRC 15873</strain>
    </source>
</reference>
<proteinExistence type="predicted"/>
<sequence length="142" mass="14562">MDGGGGTECREDAAQGGCGSRGDMQRHGGSPLTWETCGNGGRCGTALSHSGARGGPRGNGRAPTLCLVCGVYTTCVHAVFRLAVPPIADKALTGPADMAFMPDVRERAALTSEVTGRGLGWKAPVFRGGQMPRGICMERLAG</sequence>
<name>A0ABQ3NKC3_STRVG</name>
<evidence type="ECO:0000256" key="1">
    <source>
        <dbReference type="SAM" id="MobiDB-lite"/>
    </source>
</evidence>
<comment type="caution">
    <text evidence="2">The sequence shown here is derived from an EMBL/GenBank/DDBJ whole genome shotgun (WGS) entry which is preliminary data.</text>
</comment>
<dbReference type="EMBL" id="BNDV01000008">
    <property type="protein sequence ID" value="GHI13224.1"/>
    <property type="molecule type" value="Genomic_DNA"/>
</dbReference>
<organism evidence="2 3">
    <name type="scientific">Streptomyces virginiae</name>
    <name type="common">Streptomyces cinnamonensis</name>
    <dbReference type="NCBI Taxonomy" id="1961"/>
    <lineage>
        <taxon>Bacteria</taxon>
        <taxon>Bacillati</taxon>
        <taxon>Actinomycetota</taxon>
        <taxon>Actinomycetes</taxon>
        <taxon>Kitasatosporales</taxon>
        <taxon>Streptomycetaceae</taxon>
        <taxon>Streptomyces</taxon>
    </lineage>
</organism>
<feature type="region of interest" description="Disordered" evidence="1">
    <location>
        <begin position="1"/>
        <end position="32"/>
    </location>
</feature>
<dbReference type="Proteomes" id="UP000660554">
    <property type="component" value="Unassembled WGS sequence"/>
</dbReference>
<evidence type="ECO:0000313" key="2">
    <source>
        <dbReference type="EMBL" id="GHI13224.1"/>
    </source>
</evidence>
<protein>
    <submittedName>
        <fullName evidence="2">Uncharacterized protein</fullName>
    </submittedName>
</protein>
<gene>
    <name evidence="2" type="ORF">Scinn_26870</name>
</gene>
<keyword evidence="3" id="KW-1185">Reference proteome</keyword>
<evidence type="ECO:0000313" key="3">
    <source>
        <dbReference type="Proteomes" id="UP000660554"/>
    </source>
</evidence>
<accession>A0ABQ3NKC3</accession>